<evidence type="ECO:0000313" key="1">
    <source>
        <dbReference type="EMBL" id="ERM94578.1"/>
    </source>
</evidence>
<dbReference type="eggNOG" id="KOG1256">
    <property type="taxonomic scope" value="Eukaryota"/>
</dbReference>
<dbReference type="AlphaFoldDB" id="W1NGG0"/>
<dbReference type="EMBL" id="KI397507">
    <property type="protein sequence ID" value="ERM94578.1"/>
    <property type="molecule type" value="Genomic_DNA"/>
</dbReference>
<protein>
    <submittedName>
        <fullName evidence="1">Uncharacterized protein</fullName>
    </submittedName>
</protein>
<reference evidence="2" key="1">
    <citation type="journal article" date="2013" name="Science">
        <title>The Amborella genome and the evolution of flowering plants.</title>
        <authorList>
            <consortium name="Amborella Genome Project"/>
        </authorList>
    </citation>
    <scope>NUCLEOTIDE SEQUENCE [LARGE SCALE GENOMIC DNA]</scope>
</reference>
<dbReference type="Gene3D" id="3.40.50.12780">
    <property type="entry name" value="N-terminal domain of ligase-like"/>
    <property type="match status" value="1"/>
</dbReference>
<dbReference type="InterPro" id="IPR042099">
    <property type="entry name" value="ANL_N_sf"/>
</dbReference>
<dbReference type="GO" id="GO:0016878">
    <property type="term" value="F:acid-thiol ligase activity"/>
    <property type="evidence" value="ECO:0007669"/>
    <property type="project" value="UniProtKB-ARBA"/>
</dbReference>
<keyword evidence="2" id="KW-1185">Reference proteome</keyword>
<dbReference type="OMA" id="MENICGL"/>
<name>W1NGG0_AMBTC</name>
<evidence type="ECO:0000313" key="2">
    <source>
        <dbReference type="Proteomes" id="UP000017836"/>
    </source>
</evidence>
<dbReference type="GO" id="GO:0006631">
    <property type="term" value="P:fatty acid metabolic process"/>
    <property type="evidence" value="ECO:0007669"/>
    <property type="project" value="UniProtKB-ARBA"/>
</dbReference>
<dbReference type="PANTHER" id="PTHR43272">
    <property type="entry name" value="LONG-CHAIN-FATTY-ACID--COA LIGASE"/>
    <property type="match status" value="1"/>
</dbReference>
<dbReference type="GO" id="GO:0016405">
    <property type="term" value="F:CoA-ligase activity"/>
    <property type="evidence" value="ECO:0007669"/>
    <property type="project" value="UniProtKB-ARBA"/>
</dbReference>
<dbReference type="HOGENOM" id="CLU_2100133_0_0_1"/>
<dbReference type="Proteomes" id="UP000017836">
    <property type="component" value="Unassembled WGS sequence"/>
</dbReference>
<dbReference type="PANTHER" id="PTHR43272:SF3">
    <property type="entry name" value="LONG CHAIN ACYL-COA SYNTHETASE 4"/>
    <property type="match status" value="1"/>
</dbReference>
<sequence>MNYDALASTPRGEICVRGKTLFSGYYKRKDLTREVMIDGWFHTADIGEWQPDGCLKIIDRKKNIFKLSQGEYVAVENMENICGLCSDIDSAYESVSILVLYDPSSDLMLLDLTSGY</sequence>
<dbReference type="Gramene" id="ERM94578">
    <property type="protein sequence ID" value="ERM94578"/>
    <property type="gene ID" value="AMTR_s00011p00017330"/>
</dbReference>
<organism evidence="1 2">
    <name type="scientific">Amborella trichopoda</name>
    <dbReference type="NCBI Taxonomy" id="13333"/>
    <lineage>
        <taxon>Eukaryota</taxon>
        <taxon>Viridiplantae</taxon>
        <taxon>Streptophyta</taxon>
        <taxon>Embryophyta</taxon>
        <taxon>Tracheophyta</taxon>
        <taxon>Spermatophyta</taxon>
        <taxon>Magnoliopsida</taxon>
        <taxon>Amborellales</taxon>
        <taxon>Amborellaceae</taxon>
        <taxon>Amborella</taxon>
    </lineage>
</organism>
<proteinExistence type="predicted"/>
<dbReference type="STRING" id="13333.W1NGG0"/>
<dbReference type="SUPFAM" id="SSF56801">
    <property type="entry name" value="Acetyl-CoA synthetase-like"/>
    <property type="match status" value="1"/>
</dbReference>
<gene>
    <name evidence="1" type="ORF">AMTR_s00011p00017330</name>
</gene>
<accession>W1NGG0</accession>